<dbReference type="GO" id="GO:0032259">
    <property type="term" value="P:methylation"/>
    <property type="evidence" value="ECO:0007669"/>
    <property type="project" value="UniProtKB-KW"/>
</dbReference>
<gene>
    <name evidence="1" type="ORF">MM415B01299_0008</name>
    <name evidence="2" type="ORF">TM448B06264_0006</name>
</gene>
<dbReference type="InterPro" id="IPR029063">
    <property type="entry name" value="SAM-dependent_MTases_sf"/>
</dbReference>
<protein>
    <submittedName>
        <fullName evidence="2">Putative methyltransferase</fullName>
    </submittedName>
</protein>
<evidence type="ECO:0000313" key="1">
    <source>
        <dbReference type="EMBL" id="QJA59429.1"/>
    </source>
</evidence>
<accession>A0A6M3Y242</accession>
<dbReference type="Gene3D" id="3.40.50.150">
    <property type="entry name" value="Vaccinia Virus protein VP39"/>
    <property type="match status" value="1"/>
</dbReference>
<keyword evidence="2" id="KW-0808">Transferase</keyword>
<keyword evidence="2" id="KW-0489">Methyltransferase</keyword>
<proteinExistence type="predicted"/>
<evidence type="ECO:0000313" key="2">
    <source>
        <dbReference type="EMBL" id="QJI04132.1"/>
    </source>
</evidence>
<reference evidence="2" key="1">
    <citation type="submission" date="2020-03" db="EMBL/GenBank/DDBJ databases">
        <title>The deep terrestrial virosphere.</title>
        <authorList>
            <person name="Holmfeldt K."/>
            <person name="Nilsson E."/>
            <person name="Simone D."/>
            <person name="Lopez-Fernandez M."/>
            <person name="Wu X."/>
            <person name="de Brujin I."/>
            <person name="Lundin D."/>
            <person name="Andersson A."/>
            <person name="Bertilsson S."/>
            <person name="Dopson M."/>
        </authorList>
    </citation>
    <scope>NUCLEOTIDE SEQUENCE</scope>
    <source>
        <strain evidence="1">MM415B01299</strain>
        <strain evidence="2">TM448B06264</strain>
    </source>
</reference>
<dbReference type="AlphaFoldDB" id="A0A6M3Y242"/>
<dbReference type="SUPFAM" id="SSF53335">
    <property type="entry name" value="S-adenosyl-L-methionine-dependent methyltransferases"/>
    <property type="match status" value="1"/>
</dbReference>
<sequence length="51" mass="5843">MNKVYLGDCLEIMPELPSESIDMILCDLPYGTTACKWDTVIPFEPLTLYKM</sequence>
<organism evidence="2">
    <name type="scientific">viral metagenome</name>
    <dbReference type="NCBI Taxonomy" id="1070528"/>
    <lineage>
        <taxon>unclassified sequences</taxon>
        <taxon>metagenomes</taxon>
        <taxon>organismal metagenomes</taxon>
    </lineage>
</organism>
<dbReference type="EMBL" id="MT145151">
    <property type="protein sequence ID" value="QJI04132.1"/>
    <property type="molecule type" value="Genomic_DNA"/>
</dbReference>
<dbReference type="EMBL" id="MT141369">
    <property type="protein sequence ID" value="QJA59429.1"/>
    <property type="molecule type" value="Genomic_DNA"/>
</dbReference>
<dbReference type="GO" id="GO:0008168">
    <property type="term" value="F:methyltransferase activity"/>
    <property type="evidence" value="ECO:0007669"/>
    <property type="project" value="UniProtKB-KW"/>
</dbReference>
<name>A0A6M3Y242_9ZZZZ</name>